<dbReference type="Proteomes" id="UP001500967">
    <property type="component" value="Unassembled WGS sequence"/>
</dbReference>
<reference evidence="1 2" key="1">
    <citation type="journal article" date="2019" name="Int. J. Syst. Evol. Microbiol.">
        <title>The Global Catalogue of Microorganisms (GCM) 10K type strain sequencing project: providing services to taxonomists for standard genome sequencing and annotation.</title>
        <authorList>
            <consortium name="The Broad Institute Genomics Platform"/>
            <consortium name="The Broad Institute Genome Sequencing Center for Infectious Disease"/>
            <person name="Wu L."/>
            <person name="Ma J."/>
        </authorList>
    </citation>
    <scope>NUCLEOTIDE SEQUENCE [LARGE SCALE GENOMIC DNA]</scope>
    <source>
        <strain evidence="1 2">JCM 10425</strain>
    </source>
</reference>
<name>A0ABN0V4I5_9ACTN</name>
<organism evidence="1 2">
    <name type="scientific">Cryptosporangium japonicum</name>
    <dbReference type="NCBI Taxonomy" id="80872"/>
    <lineage>
        <taxon>Bacteria</taxon>
        <taxon>Bacillati</taxon>
        <taxon>Actinomycetota</taxon>
        <taxon>Actinomycetes</taxon>
        <taxon>Cryptosporangiales</taxon>
        <taxon>Cryptosporangiaceae</taxon>
        <taxon>Cryptosporangium</taxon>
    </lineage>
</organism>
<comment type="caution">
    <text evidence="1">The sequence shown here is derived from an EMBL/GenBank/DDBJ whole genome shotgun (WGS) entry which is preliminary data.</text>
</comment>
<dbReference type="InterPro" id="IPR042184">
    <property type="entry name" value="YqeY/Aim41_N"/>
</dbReference>
<dbReference type="EMBL" id="BAAAGX010000033">
    <property type="protein sequence ID" value="GAA0274610.1"/>
    <property type="molecule type" value="Genomic_DNA"/>
</dbReference>
<proteinExistence type="predicted"/>
<keyword evidence="2" id="KW-1185">Reference proteome</keyword>
<dbReference type="Gene3D" id="1.10.1510.10">
    <property type="entry name" value="Uncharacterised protein YqeY/AIM41 PF09424, N-terminal domain"/>
    <property type="match status" value="1"/>
</dbReference>
<evidence type="ECO:0000313" key="1">
    <source>
        <dbReference type="EMBL" id="GAA0274610.1"/>
    </source>
</evidence>
<evidence type="ECO:0000313" key="2">
    <source>
        <dbReference type="Proteomes" id="UP001500967"/>
    </source>
</evidence>
<accession>A0ABN0V4I5</accession>
<sequence length="136" mass="14278">MTNRLDQTVAFVFTVRVESDIRVALTSALKTAMKRRDREALSVYRTALAAIANAEAVTAGAEHRAGAIEASVVGVGGAEVARRELAEPEIAAIVRREITERHTAAAVVRNSDADAAARLDREAALLEAALAGVDAG</sequence>
<gene>
    <name evidence="1" type="ORF">GCM10009539_72900</name>
</gene>
<protein>
    <submittedName>
        <fullName evidence="1">Uncharacterized protein</fullName>
    </submittedName>
</protein>